<keyword evidence="6" id="KW-1185">Reference proteome</keyword>
<evidence type="ECO:0000313" key="6">
    <source>
        <dbReference type="Proteomes" id="UP001529338"/>
    </source>
</evidence>
<dbReference type="InterPro" id="IPR000182">
    <property type="entry name" value="GNAT_dom"/>
</dbReference>
<gene>
    <name evidence="5" type="ORF">QRT04_00135</name>
</gene>
<evidence type="ECO:0000256" key="1">
    <source>
        <dbReference type="ARBA" id="ARBA00022679"/>
    </source>
</evidence>
<dbReference type="CDD" id="cd04301">
    <property type="entry name" value="NAT_SF"/>
    <property type="match status" value="1"/>
</dbReference>
<dbReference type="PANTHER" id="PTHR43877">
    <property type="entry name" value="AMINOALKYLPHOSPHONATE N-ACETYLTRANSFERASE-RELATED-RELATED"/>
    <property type="match status" value="1"/>
</dbReference>
<feature type="compositionally biased region" description="Basic and acidic residues" evidence="3">
    <location>
        <begin position="10"/>
        <end position="20"/>
    </location>
</feature>
<sequence length="190" mass="20714">MTTGEPDPAVARETRRDRESFAAAPGGVEPVPATSDDVDGIHALRRSLEDWMAGRVEQWPRGSLPRERIAEQVAAGEWWVVRDALGLAATVRLVDTDPFFWGDDPAVALYVHGLMVDRRLTGHGVGRALLAWAVGRARAAGVDLVRLDCRVSNPALRAYYEARGFAVVGRADFTGWSNWLLERAVPAADG</sequence>
<comment type="caution">
    <text evidence="5">The sequence shown here is derived from an EMBL/GenBank/DDBJ whole genome shotgun (WGS) entry which is preliminary data.</text>
</comment>
<feature type="domain" description="N-acetyltransferase" evidence="4">
    <location>
        <begin position="28"/>
        <end position="186"/>
    </location>
</feature>
<keyword evidence="1" id="KW-0808">Transferase</keyword>
<evidence type="ECO:0000259" key="4">
    <source>
        <dbReference type="PROSITE" id="PS51186"/>
    </source>
</evidence>
<dbReference type="RefSeq" id="WP_289452854.1">
    <property type="nucleotide sequence ID" value="NZ_JAUCGQ010000001.1"/>
</dbReference>
<name>A0ABT7SAX1_9CELL</name>
<dbReference type="SUPFAM" id="SSF55729">
    <property type="entry name" value="Acyl-CoA N-acyltransferases (Nat)"/>
    <property type="match status" value="1"/>
</dbReference>
<organism evidence="5 6">
    <name type="scientific">Cellulomonas alba</name>
    <dbReference type="NCBI Taxonomy" id="3053467"/>
    <lineage>
        <taxon>Bacteria</taxon>
        <taxon>Bacillati</taxon>
        <taxon>Actinomycetota</taxon>
        <taxon>Actinomycetes</taxon>
        <taxon>Micrococcales</taxon>
        <taxon>Cellulomonadaceae</taxon>
        <taxon>Cellulomonas</taxon>
    </lineage>
</organism>
<dbReference type="PROSITE" id="PS51186">
    <property type="entry name" value="GNAT"/>
    <property type="match status" value="1"/>
</dbReference>
<dbReference type="Proteomes" id="UP001529338">
    <property type="component" value="Unassembled WGS sequence"/>
</dbReference>
<accession>A0ABT7SAX1</accession>
<dbReference type="InterPro" id="IPR050832">
    <property type="entry name" value="Bact_Acetyltransf"/>
</dbReference>
<proteinExistence type="predicted"/>
<dbReference type="InterPro" id="IPR016181">
    <property type="entry name" value="Acyl_CoA_acyltransferase"/>
</dbReference>
<feature type="compositionally biased region" description="Low complexity" evidence="3">
    <location>
        <begin position="22"/>
        <end position="33"/>
    </location>
</feature>
<keyword evidence="2" id="KW-0012">Acyltransferase</keyword>
<dbReference type="Pfam" id="PF00583">
    <property type="entry name" value="Acetyltransf_1"/>
    <property type="match status" value="1"/>
</dbReference>
<feature type="region of interest" description="Disordered" evidence="3">
    <location>
        <begin position="1"/>
        <end position="37"/>
    </location>
</feature>
<reference evidence="5 6" key="1">
    <citation type="submission" date="2023-06" db="EMBL/GenBank/DDBJ databases">
        <title>Cellulomonas sp. MW4 Whole genome sequence.</title>
        <authorList>
            <person name="Park S."/>
        </authorList>
    </citation>
    <scope>NUCLEOTIDE SEQUENCE [LARGE SCALE GENOMIC DNA]</scope>
    <source>
        <strain evidence="5 6">MW4</strain>
    </source>
</reference>
<dbReference type="EMBL" id="JAUCGQ010000001">
    <property type="protein sequence ID" value="MDM7853327.1"/>
    <property type="molecule type" value="Genomic_DNA"/>
</dbReference>
<evidence type="ECO:0000256" key="2">
    <source>
        <dbReference type="ARBA" id="ARBA00023315"/>
    </source>
</evidence>
<protein>
    <submittedName>
        <fullName evidence="5">GNAT family N-acetyltransferase</fullName>
    </submittedName>
</protein>
<evidence type="ECO:0000256" key="3">
    <source>
        <dbReference type="SAM" id="MobiDB-lite"/>
    </source>
</evidence>
<evidence type="ECO:0000313" key="5">
    <source>
        <dbReference type="EMBL" id="MDM7853327.1"/>
    </source>
</evidence>
<dbReference type="Gene3D" id="3.40.630.30">
    <property type="match status" value="1"/>
</dbReference>